<evidence type="ECO:0000313" key="2">
    <source>
        <dbReference type="EMBL" id="CAA9465047.1"/>
    </source>
</evidence>
<dbReference type="EMBL" id="CADCVL010000036">
    <property type="protein sequence ID" value="CAA9465047.1"/>
    <property type="molecule type" value="Genomic_DNA"/>
</dbReference>
<reference evidence="2" key="1">
    <citation type="submission" date="2020-02" db="EMBL/GenBank/DDBJ databases">
        <authorList>
            <person name="Meier V. D."/>
        </authorList>
    </citation>
    <scope>NUCLEOTIDE SEQUENCE</scope>
    <source>
        <strain evidence="2">AVDCRST_MAG65</strain>
    </source>
</reference>
<feature type="non-terminal residue" evidence="2">
    <location>
        <position position="62"/>
    </location>
</feature>
<proteinExistence type="predicted"/>
<dbReference type="AlphaFoldDB" id="A0A6J4RAS3"/>
<name>A0A6J4RAS3_9ACTN</name>
<protein>
    <submittedName>
        <fullName evidence="2">Uncharacterized protein</fullName>
    </submittedName>
</protein>
<feature type="region of interest" description="Disordered" evidence="1">
    <location>
        <begin position="1"/>
        <end position="62"/>
    </location>
</feature>
<sequence>GPDPGLPGRRRLPVGHAQLAHPPGLRPEHLRHHGERGLLGPRGGPPRRPRRPAARADGQARG</sequence>
<gene>
    <name evidence="2" type="ORF">AVDCRST_MAG65-196</name>
</gene>
<feature type="non-terminal residue" evidence="2">
    <location>
        <position position="1"/>
    </location>
</feature>
<evidence type="ECO:0000256" key="1">
    <source>
        <dbReference type="SAM" id="MobiDB-lite"/>
    </source>
</evidence>
<organism evidence="2">
    <name type="scientific">uncultured Solirubrobacteraceae bacterium</name>
    <dbReference type="NCBI Taxonomy" id="1162706"/>
    <lineage>
        <taxon>Bacteria</taxon>
        <taxon>Bacillati</taxon>
        <taxon>Actinomycetota</taxon>
        <taxon>Thermoleophilia</taxon>
        <taxon>Solirubrobacterales</taxon>
        <taxon>Solirubrobacteraceae</taxon>
        <taxon>environmental samples</taxon>
    </lineage>
</organism>
<accession>A0A6J4RAS3</accession>